<comment type="similarity">
    <text evidence="9">Belongs to the Ca(2+):cation antiporter (CaCA) (TC 2.A.19) family.</text>
</comment>
<dbReference type="NCBIfam" id="TIGR00846">
    <property type="entry name" value="caca2"/>
    <property type="match status" value="1"/>
</dbReference>
<keyword evidence="12" id="KW-1185">Reference proteome</keyword>
<dbReference type="EMBL" id="FUXM01000028">
    <property type="protein sequence ID" value="SKA13861.1"/>
    <property type="molecule type" value="Genomic_DNA"/>
</dbReference>
<feature type="domain" description="Sodium/calcium exchanger membrane region" evidence="10">
    <location>
        <begin position="26"/>
        <end position="178"/>
    </location>
</feature>
<feature type="transmembrane region" description="Helical" evidence="9">
    <location>
        <begin position="238"/>
        <end position="260"/>
    </location>
</feature>
<organism evidence="11 12">
    <name type="scientific">Carboxydocella sporoproducens DSM 16521</name>
    <dbReference type="NCBI Taxonomy" id="1121270"/>
    <lineage>
        <taxon>Bacteria</taxon>
        <taxon>Bacillati</taxon>
        <taxon>Bacillota</taxon>
        <taxon>Clostridia</taxon>
        <taxon>Eubacteriales</taxon>
        <taxon>Clostridiales Family XVI. Incertae Sedis</taxon>
        <taxon>Carboxydocella</taxon>
    </lineage>
</organism>
<dbReference type="Gene3D" id="1.20.1420.30">
    <property type="entry name" value="NCX, central ion-binding region"/>
    <property type="match status" value="1"/>
</dbReference>
<dbReference type="PANTHER" id="PTHR31503:SF22">
    <property type="entry name" value="VACUOLAR CALCIUM ION TRANSPORTER"/>
    <property type="match status" value="1"/>
</dbReference>
<feature type="transmembrane region" description="Helical" evidence="9">
    <location>
        <begin position="301"/>
        <end position="322"/>
    </location>
</feature>
<dbReference type="OrthoDB" id="9776105at2"/>
<feature type="transmembrane region" description="Helical" evidence="9">
    <location>
        <begin position="205"/>
        <end position="226"/>
    </location>
</feature>
<keyword evidence="2 9" id="KW-0813">Transport</keyword>
<dbReference type="InterPro" id="IPR004798">
    <property type="entry name" value="CAX-like"/>
</dbReference>
<evidence type="ECO:0000313" key="11">
    <source>
        <dbReference type="EMBL" id="SKA13861.1"/>
    </source>
</evidence>
<reference evidence="12" key="1">
    <citation type="submission" date="2017-02" db="EMBL/GenBank/DDBJ databases">
        <authorList>
            <person name="Varghese N."/>
            <person name="Submissions S."/>
        </authorList>
    </citation>
    <scope>NUCLEOTIDE SEQUENCE [LARGE SCALE GENOMIC DNA]</scope>
    <source>
        <strain evidence="12">DSM 16521</strain>
    </source>
</reference>
<dbReference type="GO" id="GO:0016020">
    <property type="term" value="C:membrane"/>
    <property type="evidence" value="ECO:0007669"/>
    <property type="project" value="InterPro"/>
</dbReference>
<dbReference type="InterPro" id="IPR044880">
    <property type="entry name" value="NCX_ion-bd_dom_sf"/>
</dbReference>
<comment type="caution">
    <text evidence="9">Lacks conserved residue(s) required for the propagation of feature annotation.</text>
</comment>
<accession>A0A1T4RE10</accession>
<dbReference type="PANTHER" id="PTHR31503">
    <property type="entry name" value="VACUOLAR CALCIUM ION TRANSPORTER"/>
    <property type="match status" value="1"/>
</dbReference>
<name>A0A1T4RE10_9FIRM</name>
<gene>
    <name evidence="11" type="ORF">SAMN02745885_02051</name>
</gene>
<dbReference type="Proteomes" id="UP000189933">
    <property type="component" value="Unassembled WGS sequence"/>
</dbReference>
<dbReference type="GO" id="GO:0006874">
    <property type="term" value="P:intracellular calcium ion homeostasis"/>
    <property type="evidence" value="ECO:0007669"/>
    <property type="project" value="TreeGrafter"/>
</dbReference>
<keyword evidence="3 9" id="KW-0109">Calcium transport</keyword>
<dbReference type="InterPro" id="IPR004713">
    <property type="entry name" value="CaH_exchang"/>
</dbReference>
<comment type="subcellular location">
    <subcellularLocation>
        <location evidence="1">Endomembrane system</location>
        <topology evidence="1">Multi-pass membrane protein</topology>
    </subcellularLocation>
</comment>
<keyword evidence="6 9" id="KW-1133">Transmembrane helix</keyword>
<dbReference type="NCBIfam" id="TIGR00378">
    <property type="entry name" value="cax"/>
    <property type="match status" value="1"/>
</dbReference>
<feature type="transmembrane region" description="Helical" evidence="9">
    <location>
        <begin position="26"/>
        <end position="45"/>
    </location>
</feature>
<keyword evidence="5 9" id="KW-0106">Calcium</keyword>
<evidence type="ECO:0000256" key="5">
    <source>
        <dbReference type="ARBA" id="ARBA00022837"/>
    </source>
</evidence>
<protein>
    <recommendedName>
        <fullName evidence="9">Ca(2+)/H(+) antiporter</fullName>
    </recommendedName>
</protein>
<evidence type="ECO:0000256" key="6">
    <source>
        <dbReference type="ARBA" id="ARBA00022989"/>
    </source>
</evidence>
<sequence length="352" mass="37920">MNIFYWLLAFVPVSIALEYWHFSAGWVLLTACLAILPLSALMGKATEELAHFTGPRIGGFLNGTFGNAVELIITLIAIKKGLFEMVKASITGSILGNLLLVLGFALLYGGIKHREQSFNQQAAGMNSTMLALAVAGLVIPAVFMYSAHQPHSDRAVQLSIGVAVALFLVYLAALFFSLVTHREILAPVCEVEEENEPCWSLRKSITILAGATVLVAVTSEVLVSALEEVIATWHWSELFVGVILVPIVGNAAEHFSAVLMAGKNRMDAALEIAVGSSIQIALFVAPVLVFASLIFGRPMDLIFQPFELAALAVSITIVNLISLDGKSNWLEGVQLLVTYIVMALAFYFLPTA</sequence>
<dbReference type="GO" id="GO:0015369">
    <property type="term" value="F:calcium:proton antiporter activity"/>
    <property type="evidence" value="ECO:0007669"/>
    <property type="project" value="UniProtKB-UniRule"/>
</dbReference>
<evidence type="ECO:0000256" key="1">
    <source>
        <dbReference type="ARBA" id="ARBA00004127"/>
    </source>
</evidence>
<feature type="transmembrane region" description="Helical" evidence="9">
    <location>
        <begin position="123"/>
        <end position="143"/>
    </location>
</feature>
<evidence type="ECO:0000256" key="3">
    <source>
        <dbReference type="ARBA" id="ARBA00022568"/>
    </source>
</evidence>
<evidence type="ECO:0000256" key="9">
    <source>
        <dbReference type="RuleBase" id="RU365028"/>
    </source>
</evidence>
<comment type="function">
    <text evidence="9">Ca(+)/H(+) antiporter that extrudes calcium in exchange for external protons.</text>
</comment>
<keyword evidence="8 9" id="KW-0472">Membrane</keyword>
<feature type="domain" description="Sodium/calcium exchanger membrane region" evidence="10">
    <location>
        <begin position="204"/>
        <end position="347"/>
    </location>
</feature>
<keyword evidence="4 9" id="KW-0812">Transmembrane</keyword>
<keyword evidence="7 9" id="KW-0406">Ion transport</keyword>
<feature type="transmembrane region" description="Helical" evidence="9">
    <location>
        <begin position="57"/>
        <end position="78"/>
    </location>
</feature>
<evidence type="ECO:0000256" key="7">
    <source>
        <dbReference type="ARBA" id="ARBA00023065"/>
    </source>
</evidence>
<evidence type="ECO:0000256" key="8">
    <source>
        <dbReference type="ARBA" id="ARBA00023136"/>
    </source>
</evidence>
<evidence type="ECO:0000313" key="12">
    <source>
        <dbReference type="Proteomes" id="UP000189933"/>
    </source>
</evidence>
<feature type="transmembrane region" description="Helical" evidence="9">
    <location>
        <begin position="272"/>
        <end position="295"/>
    </location>
</feature>
<dbReference type="Pfam" id="PF01699">
    <property type="entry name" value="Na_Ca_ex"/>
    <property type="match status" value="2"/>
</dbReference>
<dbReference type="InterPro" id="IPR004837">
    <property type="entry name" value="NaCa_Exmemb"/>
</dbReference>
<feature type="transmembrane region" description="Helical" evidence="9">
    <location>
        <begin position="155"/>
        <end position="176"/>
    </location>
</feature>
<feature type="transmembrane region" description="Helical" evidence="9">
    <location>
        <begin position="329"/>
        <end position="349"/>
    </location>
</feature>
<keyword evidence="9" id="KW-0050">Antiport</keyword>
<evidence type="ECO:0000256" key="4">
    <source>
        <dbReference type="ARBA" id="ARBA00022692"/>
    </source>
</evidence>
<dbReference type="RefSeq" id="WP_078666078.1">
    <property type="nucleotide sequence ID" value="NZ_FUXM01000028.1"/>
</dbReference>
<dbReference type="GO" id="GO:0012505">
    <property type="term" value="C:endomembrane system"/>
    <property type="evidence" value="ECO:0007669"/>
    <property type="project" value="UniProtKB-SubCell"/>
</dbReference>
<evidence type="ECO:0000259" key="10">
    <source>
        <dbReference type="Pfam" id="PF01699"/>
    </source>
</evidence>
<evidence type="ECO:0000256" key="2">
    <source>
        <dbReference type="ARBA" id="ARBA00022448"/>
    </source>
</evidence>
<dbReference type="AlphaFoldDB" id="A0A1T4RE10"/>
<proteinExistence type="inferred from homology"/>
<feature type="transmembrane region" description="Helical" evidence="9">
    <location>
        <begin position="90"/>
        <end position="111"/>
    </location>
</feature>